<name>A0A1B6JZE2_9HEMI</name>
<proteinExistence type="predicted"/>
<gene>
    <name evidence="1" type="ORF">g.1891</name>
</gene>
<evidence type="ECO:0000313" key="1">
    <source>
        <dbReference type="EMBL" id="JAT04565.1"/>
    </source>
</evidence>
<dbReference type="AlphaFoldDB" id="A0A1B6JZE2"/>
<protein>
    <submittedName>
        <fullName evidence="1">Uncharacterized protein</fullName>
    </submittedName>
</protein>
<reference evidence="1" key="1">
    <citation type="submission" date="2015-11" db="EMBL/GenBank/DDBJ databases">
        <title>De novo transcriptome assembly of four potential Pierce s Disease insect vectors from Arizona vineyards.</title>
        <authorList>
            <person name="Tassone E.E."/>
        </authorList>
    </citation>
    <scope>NUCLEOTIDE SEQUENCE</scope>
</reference>
<dbReference type="EMBL" id="GECU01003142">
    <property type="protein sequence ID" value="JAT04565.1"/>
    <property type="molecule type" value="Transcribed_RNA"/>
</dbReference>
<sequence>GIKEGMDNTQIKQLIEAEWPESVFDNTKICRGGIHQKLSRLSVCDLTSLTRIVKSAYRENLKPKDVRGRRKPAYWWAMEIADLRRTCLWARRILTRENKRTRGGLLNTLK</sequence>
<organism evidence="1">
    <name type="scientific">Homalodisca liturata</name>
    <dbReference type="NCBI Taxonomy" id="320908"/>
    <lineage>
        <taxon>Eukaryota</taxon>
        <taxon>Metazoa</taxon>
        <taxon>Ecdysozoa</taxon>
        <taxon>Arthropoda</taxon>
        <taxon>Hexapoda</taxon>
        <taxon>Insecta</taxon>
        <taxon>Pterygota</taxon>
        <taxon>Neoptera</taxon>
        <taxon>Paraneoptera</taxon>
        <taxon>Hemiptera</taxon>
        <taxon>Auchenorrhyncha</taxon>
        <taxon>Membracoidea</taxon>
        <taxon>Cicadellidae</taxon>
        <taxon>Cicadellinae</taxon>
        <taxon>Proconiini</taxon>
        <taxon>Homalodisca</taxon>
    </lineage>
</organism>
<accession>A0A1B6JZE2</accession>
<feature type="non-terminal residue" evidence="1">
    <location>
        <position position="1"/>
    </location>
</feature>